<protein>
    <recommendedName>
        <fullName evidence="4">Secreted protein</fullName>
    </recommendedName>
</protein>
<accession>A0A150QY41</accession>
<dbReference type="OrthoDB" id="9833335at2"/>
<evidence type="ECO:0000313" key="3">
    <source>
        <dbReference type="Proteomes" id="UP000075260"/>
    </source>
</evidence>
<dbReference type="AlphaFoldDB" id="A0A150QY41"/>
<dbReference type="RefSeq" id="WP_061606039.1">
    <property type="nucleotide sequence ID" value="NZ_JEMA01000227.1"/>
</dbReference>
<dbReference type="Proteomes" id="UP000075260">
    <property type="component" value="Unassembled WGS sequence"/>
</dbReference>
<dbReference type="EMBL" id="JEMA01000227">
    <property type="protein sequence ID" value="KYF72920.1"/>
    <property type="molecule type" value="Genomic_DNA"/>
</dbReference>
<organism evidence="2 3">
    <name type="scientific">Sorangium cellulosum</name>
    <name type="common">Polyangium cellulosum</name>
    <dbReference type="NCBI Taxonomy" id="56"/>
    <lineage>
        <taxon>Bacteria</taxon>
        <taxon>Pseudomonadati</taxon>
        <taxon>Myxococcota</taxon>
        <taxon>Polyangia</taxon>
        <taxon>Polyangiales</taxon>
        <taxon>Polyangiaceae</taxon>
        <taxon>Sorangium</taxon>
    </lineage>
</organism>
<feature type="signal peptide" evidence="1">
    <location>
        <begin position="1"/>
        <end position="23"/>
    </location>
</feature>
<proteinExistence type="predicted"/>
<evidence type="ECO:0000313" key="2">
    <source>
        <dbReference type="EMBL" id="KYF72920.1"/>
    </source>
</evidence>
<comment type="caution">
    <text evidence="2">The sequence shown here is derived from an EMBL/GenBank/DDBJ whole genome shotgun (WGS) entry which is preliminary data.</text>
</comment>
<feature type="chain" id="PRO_5007567456" description="Secreted protein" evidence="1">
    <location>
        <begin position="24"/>
        <end position="162"/>
    </location>
</feature>
<evidence type="ECO:0008006" key="4">
    <source>
        <dbReference type="Google" id="ProtNLM"/>
    </source>
</evidence>
<reference evidence="2 3" key="1">
    <citation type="submission" date="2014-02" db="EMBL/GenBank/DDBJ databases">
        <title>The small core and large imbalanced accessory genome model reveals a collaborative survival strategy of Sorangium cellulosum strains in nature.</title>
        <authorList>
            <person name="Han K."/>
            <person name="Peng R."/>
            <person name="Blom J."/>
            <person name="Li Y.-Z."/>
        </authorList>
    </citation>
    <scope>NUCLEOTIDE SEQUENCE [LARGE SCALE GENOMIC DNA]</scope>
    <source>
        <strain evidence="2 3">So0008-312</strain>
    </source>
</reference>
<keyword evidence="1" id="KW-0732">Signal</keyword>
<gene>
    <name evidence="2" type="ORF">BE15_46250</name>
</gene>
<name>A0A150QY41_SORCE</name>
<evidence type="ECO:0000256" key="1">
    <source>
        <dbReference type="SAM" id="SignalP"/>
    </source>
</evidence>
<sequence length="162" mass="16921">MACATSAACLVVLVALAPGCAGGDEPQAQGVAELGTGEWQFEPLADGQEVELAHGAQGGWHLWTSVRTLGLEPEGVELEVTTTVIGDPSSATTSRGRIELTELEDGRCEFIGWPAVLGEPACAIGQPLRIRGVVTDARGMVATGERLVRPRWDSDEACAGRP</sequence>